<dbReference type="GO" id="GO:0006015">
    <property type="term" value="P:5-phosphoribose 1-diphosphate biosynthetic process"/>
    <property type="evidence" value="ECO:0007669"/>
    <property type="project" value="UniProtKB-UniRule"/>
</dbReference>
<dbReference type="InterPro" id="IPR012699">
    <property type="entry name" value="PhnN"/>
</dbReference>
<dbReference type="GO" id="GO:0019634">
    <property type="term" value="P:organic phosphonate metabolic process"/>
    <property type="evidence" value="ECO:0007669"/>
    <property type="project" value="UniProtKB-UniRule"/>
</dbReference>
<dbReference type="SMART" id="SM00072">
    <property type="entry name" value="GuKc"/>
    <property type="match status" value="1"/>
</dbReference>
<dbReference type="EC" id="2.7.4.23" evidence="6"/>
<dbReference type="PANTHER" id="PTHR23117:SF8">
    <property type="entry name" value="RIBOSE 1,5-BISPHOSPHATE PHOSPHOKINASE PHNN"/>
    <property type="match status" value="1"/>
</dbReference>
<keyword evidence="9" id="KW-1185">Reference proteome</keyword>
<evidence type="ECO:0000256" key="1">
    <source>
        <dbReference type="ARBA" id="ARBA00000373"/>
    </source>
</evidence>
<keyword evidence="5 6" id="KW-0067">ATP-binding</keyword>
<comment type="pathway">
    <text evidence="2 6">Metabolic intermediate biosynthesis; 5-phospho-alpha-D-ribose 1-diphosphate biosynthesis; 5-phospho-alpha-D-ribose 1-diphosphate from D-ribose 5-phosphate (route II): step 3/3.</text>
</comment>
<dbReference type="InterPro" id="IPR008144">
    <property type="entry name" value="Guanylate_kin-like_dom"/>
</dbReference>
<sequence>MMSLQGRLILVVGPSGVGKDTLIDYARSRLRSDLRVHFVRRVISRQIAVGENHEPVDNDEFQRRVLEGAFALHWQANGLSYGIPSDIDEWLKRGDVVVVNGSRGILSEARARYPQLLVVNVTAPMDVLAKRLVERGRENLMSIKQRLIRNEQQSVQGGDVLHIDNSGSPEDGGEALTRILLSIQNSAKACGAKC</sequence>
<dbReference type="RefSeq" id="WP_244602920.1">
    <property type="nucleotide sequence ID" value="NZ_FUIG01000036.1"/>
</dbReference>
<evidence type="ECO:0000256" key="3">
    <source>
        <dbReference type="ARBA" id="ARBA00022679"/>
    </source>
</evidence>
<evidence type="ECO:0000313" key="9">
    <source>
        <dbReference type="Proteomes" id="UP000245698"/>
    </source>
</evidence>
<dbReference type="GO" id="GO:0005524">
    <property type="term" value="F:ATP binding"/>
    <property type="evidence" value="ECO:0007669"/>
    <property type="project" value="UniProtKB-KW"/>
</dbReference>
<evidence type="ECO:0000259" key="7">
    <source>
        <dbReference type="PROSITE" id="PS50052"/>
    </source>
</evidence>
<dbReference type="PANTHER" id="PTHR23117">
    <property type="entry name" value="GUANYLATE KINASE-RELATED"/>
    <property type="match status" value="1"/>
</dbReference>
<organism evidence="8 9">
    <name type="scientific">Mesorhizobium delmotii</name>
    <dbReference type="NCBI Taxonomy" id="1631247"/>
    <lineage>
        <taxon>Bacteria</taxon>
        <taxon>Pseudomonadati</taxon>
        <taxon>Pseudomonadota</taxon>
        <taxon>Alphaproteobacteria</taxon>
        <taxon>Hyphomicrobiales</taxon>
        <taxon>Phyllobacteriaceae</taxon>
        <taxon>Mesorhizobium</taxon>
    </lineage>
</organism>
<dbReference type="UniPathway" id="UPA00087">
    <property type="reaction ID" value="UER00175"/>
</dbReference>
<dbReference type="InterPro" id="IPR027417">
    <property type="entry name" value="P-loop_NTPase"/>
</dbReference>
<evidence type="ECO:0000256" key="5">
    <source>
        <dbReference type="ARBA" id="ARBA00022840"/>
    </source>
</evidence>
<protein>
    <recommendedName>
        <fullName evidence="6">Ribose 1,5-bisphosphate phosphokinase PhnN</fullName>
        <ecNumber evidence="6">2.7.4.23</ecNumber>
    </recommendedName>
    <alternativeName>
        <fullName evidence="6">Ribose 1,5-bisphosphokinase</fullName>
    </alternativeName>
</protein>
<name>A0A2P9AMZ4_9HYPH</name>
<evidence type="ECO:0000256" key="2">
    <source>
        <dbReference type="ARBA" id="ARBA00005069"/>
    </source>
</evidence>
<dbReference type="Gene3D" id="3.40.50.300">
    <property type="entry name" value="P-loop containing nucleotide triphosphate hydrolases"/>
    <property type="match status" value="1"/>
</dbReference>
<comment type="similarity">
    <text evidence="6">Belongs to the ribose 1,5-bisphosphokinase family.</text>
</comment>
<evidence type="ECO:0000313" key="8">
    <source>
        <dbReference type="EMBL" id="SJM32504.1"/>
    </source>
</evidence>
<keyword evidence="8" id="KW-0418">Kinase</keyword>
<dbReference type="GO" id="GO:0005829">
    <property type="term" value="C:cytosol"/>
    <property type="evidence" value="ECO:0007669"/>
    <property type="project" value="TreeGrafter"/>
</dbReference>
<dbReference type="Pfam" id="PF13238">
    <property type="entry name" value="AAA_18"/>
    <property type="match status" value="1"/>
</dbReference>
<dbReference type="PROSITE" id="PS50052">
    <property type="entry name" value="GUANYLATE_KINASE_2"/>
    <property type="match status" value="1"/>
</dbReference>
<dbReference type="GO" id="GO:0033863">
    <property type="term" value="F:ribose 1,5-bisphosphate phosphokinase activity"/>
    <property type="evidence" value="ECO:0007669"/>
    <property type="project" value="UniProtKB-UniRule"/>
</dbReference>
<dbReference type="EMBL" id="FUIG01000036">
    <property type="protein sequence ID" value="SJM32504.1"/>
    <property type="molecule type" value="Genomic_DNA"/>
</dbReference>
<dbReference type="SUPFAM" id="SSF52540">
    <property type="entry name" value="P-loop containing nucleoside triphosphate hydrolases"/>
    <property type="match status" value="1"/>
</dbReference>
<proteinExistence type="inferred from homology"/>
<comment type="catalytic activity">
    <reaction evidence="1 6">
        <text>alpha-D-ribose 1,5-bisphosphate + ATP = 5-phospho-alpha-D-ribose 1-diphosphate + ADP</text>
        <dbReference type="Rhea" id="RHEA:20109"/>
        <dbReference type="ChEBI" id="CHEBI:30616"/>
        <dbReference type="ChEBI" id="CHEBI:58017"/>
        <dbReference type="ChEBI" id="CHEBI:68688"/>
        <dbReference type="ChEBI" id="CHEBI:456216"/>
        <dbReference type="EC" id="2.7.4.23"/>
    </reaction>
</comment>
<gene>
    <name evidence="6 8" type="primary">phnN</name>
    <name evidence="8" type="ORF">BQ8482_290099</name>
</gene>
<dbReference type="InterPro" id="IPR008145">
    <property type="entry name" value="GK/Ca_channel_bsu"/>
</dbReference>
<dbReference type="AlphaFoldDB" id="A0A2P9AMZ4"/>
<feature type="binding site" evidence="6">
    <location>
        <begin position="13"/>
        <end position="20"/>
    </location>
    <ligand>
        <name>ATP</name>
        <dbReference type="ChEBI" id="CHEBI:30616"/>
    </ligand>
</feature>
<keyword evidence="4 6" id="KW-0547">Nucleotide-binding</keyword>
<comment type="function">
    <text evidence="6">Catalyzes the phosphorylation of ribose 1,5-bisphosphate to 5-phospho-D-ribosyl alpha-1-diphosphate (PRPP).</text>
</comment>
<reference evidence="9" key="1">
    <citation type="submission" date="2016-12" db="EMBL/GenBank/DDBJ databases">
        <authorList>
            <person name="Brunel B."/>
        </authorList>
    </citation>
    <scope>NUCLEOTIDE SEQUENCE [LARGE SCALE GENOMIC DNA]</scope>
</reference>
<dbReference type="NCBIfam" id="TIGR02322">
    <property type="entry name" value="phosphon_PhnN"/>
    <property type="match status" value="1"/>
</dbReference>
<accession>A0A2P9AMZ4</accession>
<feature type="domain" description="Guanylate kinase-like" evidence="7">
    <location>
        <begin position="6"/>
        <end position="184"/>
    </location>
</feature>
<keyword evidence="3 6" id="KW-0808">Transferase</keyword>
<dbReference type="Proteomes" id="UP000245698">
    <property type="component" value="Unassembled WGS sequence"/>
</dbReference>
<evidence type="ECO:0000256" key="4">
    <source>
        <dbReference type="ARBA" id="ARBA00022741"/>
    </source>
</evidence>
<evidence type="ECO:0000256" key="6">
    <source>
        <dbReference type="HAMAP-Rule" id="MF_00836"/>
    </source>
</evidence>
<dbReference type="HAMAP" id="MF_00836">
    <property type="entry name" value="PhnN"/>
    <property type="match status" value="1"/>
</dbReference>